<evidence type="ECO:0000313" key="5">
    <source>
        <dbReference type="Proteomes" id="UP000050424"/>
    </source>
</evidence>
<evidence type="ECO:0000313" key="4">
    <source>
        <dbReference type="EMBL" id="KPM45954.1"/>
    </source>
</evidence>
<dbReference type="Gene3D" id="1.25.40.10">
    <property type="entry name" value="Tetratricopeptide repeat domain"/>
    <property type="match status" value="1"/>
</dbReference>
<gene>
    <name evidence="4" type="ORF">AK830_g652</name>
</gene>
<accession>A0A0P7BWN2</accession>
<dbReference type="InterPro" id="IPR027417">
    <property type="entry name" value="P-loop_NTPase"/>
</dbReference>
<dbReference type="InterPro" id="IPR011990">
    <property type="entry name" value="TPR-like_helical_dom_sf"/>
</dbReference>
<feature type="domain" description="DUF7779" evidence="3">
    <location>
        <begin position="551"/>
        <end position="629"/>
    </location>
</feature>
<protein>
    <submittedName>
        <fullName evidence="4">Uncharacterized protein</fullName>
    </submittedName>
</protein>
<dbReference type="STRING" id="78410.A0A0P7BWN2"/>
<dbReference type="PANTHER" id="PTHR35205:SF1">
    <property type="entry name" value="ZU5 DOMAIN-CONTAINING PROTEIN"/>
    <property type="match status" value="1"/>
</dbReference>
<name>A0A0P7BWN2_9HYPO</name>
<evidence type="ECO:0000259" key="1">
    <source>
        <dbReference type="Pfam" id="PF00931"/>
    </source>
</evidence>
<dbReference type="Pfam" id="PF13424">
    <property type="entry name" value="TPR_12"/>
    <property type="match status" value="1"/>
</dbReference>
<dbReference type="InterPro" id="IPR056681">
    <property type="entry name" value="DUF7779"/>
</dbReference>
<dbReference type="InterPro" id="IPR056125">
    <property type="entry name" value="DUF7708"/>
</dbReference>
<dbReference type="SUPFAM" id="SSF48452">
    <property type="entry name" value="TPR-like"/>
    <property type="match status" value="2"/>
</dbReference>
<dbReference type="SUPFAM" id="SSF52540">
    <property type="entry name" value="P-loop containing nucleoside triphosphate hydrolases"/>
    <property type="match status" value="1"/>
</dbReference>
<reference evidence="4 5" key="1">
    <citation type="submission" date="2015-09" db="EMBL/GenBank/DDBJ databases">
        <title>Draft genome of a European isolate of the apple canker pathogen Neonectria ditissima.</title>
        <authorList>
            <person name="Gomez-Cortecero A."/>
            <person name="Harrison R.J."/>
            <person name="Armitage A.D."/>
        </authorList>
    </citation>
    <scope>NUCLEOTIDE SEQUENCE [LARGE SCALE GENOMIC DNA]</scope>
    <source>
        <strain evidence="4 5">R09/05</strain>
    </source>
</reference>
<dbReference type="Pfam" id="PF13374">
    <property type="entry name" value="TPR_10"/>
    <property type="match status" value="1"/>
</dbReference>
<dbReference type="Pfam" id="PF24809">
    <property type="entry name" value="DUF7708"/>
    <property type="match status" value="1"/>
</dbReference>
<dbReference type="Pfam" id="PF00931">
    <property type="entry name" value="NB-ARC"/>
    <property type="match status" value="1"/>
</dbReference>
<evidence type="ECO:0000259" key="3">
    <source>
        <dbReference type="Pfam" id="PF25000"/>
    </source>
</evidence>
<dbReference type="Gene3D" id="3.40.50.300">
    <property type="entry name" value="P-loop containing nucleotide triphosphate hydrolases"/>
    <property type="match status" value="1"/>
</dbReference>
<dbReference type="PRINTS" id="PR00364">
    <property type="entry name" value="DISEASERSIST"/>
</dbReference>
<feature type="domain" description="DUF7708" evidence="2">
    <location>
        <begin position="141"/>
        <end position="256"/>
    </location>
</feature>
<dbReference type="EMBL" id="LKCW01000004">
    <property type="protein sequence ID" value="KPM45954.1"/>
    <property type="molecule type" value="Genomic_DNA"/>
</dbReference>
<sequence>MNQPKSATDPTWMSNVLPGLHIATRFATLAILLTSRRMAFSQLPREPWVDSELGPGMNELLLSRWQEAIERSKSRLSEEDRQIAESFGTPEAILEDLQKRQEKVQNTWLGQILSQLCPFLKSLHSLSAMLVVAILPQSVEMSLAWGILSIILRLGLKTEERSRKMVETLNAVQKILIKVNRYAGGDLRNEEEVKEALVDIHAKLLEFWVNTVKELRKHPLVKVADAVPWNHIDGFLNSTIMDIQKHYESIRDLADSNITMANNMSFHQATLGSTMDFPVLLLPIPHNPDFFGREETIQRMHDHLDPSKRKLRLSCFTIYGMGGIGKTQVAASYAYRYCQNVEERSYDAVFWVASETKAAMRQSFSSIALALNLPGVTEKSDPSSVLPAVHIWLKQTDKRWLLIFDNAERWDDIMLEFWPQAGATGAVIITSRDFNLANSPASDGEELQTFTPDESSRFAKLILKDWDSDANEEQEALDVLLSKLDGLPLAIHQISSLINAEGSCVADFLEIYNEHADEFHQDRGGDHQAFYPHSLETVWLFAINALSRDVEAQLLLGAICLLSPDSIPEKLFHARNDLPLPPDAQFCYNPMKVRKTLRSIRSSGVISVSRSAIRIHRLLQSAFMKRVEPSIQDKVFWTTSVLLNDAFPKQNYGDPLYEQWEACSRYALHAQALSRNWRPASKEGHALRPSADFLQLVSHVAWYFRELSDFESASELVEIGLEAAGDQHEIITAHLLNTAGVVKELTYEYSLSREALQKSLDIRLRVLGADHLETNGVKTNLASIIAAQGQYDEALALYEEAEKASTGSSAQDKRLASCRYAANYGRCFTEMGEYTKARLNLVRSRDILNSGKDNPVYRRAIEYCFGNLNLAEQNFEDARVNYGECLTGYSKEILAKNTLLTCSCHYKLSLIEMRLGHQEAVLKHINDAMNLAQKINAQGYVGRILLVKSKLAQKGGLDRLALGESEEEIQLKINAVRDNLEAQMSDDDLSQTRISIFDYFIPWQAR</sequence>
<organism evidence="4 5">
    <name type="scientific">Neonectria ditissima</name>
    <dbReference type="NCBI Taxonomy" id="78410"/>
    <lineage>
        <taxon>Eukaryota</taxon>
        <taxon>Fungi</taxon>
        <taxon>Dikarya</taxon>
        <taxon>Ascomycota</taxon>
        <taxon>Pezizomycotina</taxon>
        <taxon>Sordariomycetes</taxon>
        <taxon>Hypocreomycetidae</taxon>
        <taxon>Hypocreales</taxon>
        <taxon>Nectriaceae</taxon>
        <taxon>Neonectria</taxon>
    </lineage>
</organism>
<dbReference type="OrthoDB" id="6161812at2759"/>
<dbReference type="PANTHER" id="PTHR35205">
    <property type="entry name" value="NB-ARC AND TPR DOMAIN PROTEIN"/>
    <property type="match status" value="1"/>
</dbReference>
<evidence type="ECO:0000259" key="2">
    <source>
        <dbReference type="Pfam" id="PF24809"/>
    </source>
</evidence>
<proteinExistence type="predicted"/>
<dbReference type="AlphaFoldDB" id="A0A0P7BWN2"/>
<feature type="domain" description="NB-ARC" evidence="1">
    <location>
        <begin position="294"/>
        <end position="458"/>
    </location>
</feature>
<dbReference type="Proteomes" id="UP000050424">
    <property type="component" value="Unassembled WGS sequence"/>
</dbReference>
<keyword evidence="5" id="KW-1185">Reference proteome</keyword>
<dbReference type="Pfam" id="PF25000">
    <property type="entry name" value="DUF7779"/>
    <property type="match status" value="1"/>
</dbReference>
<dbReference type="GO" id="GO:0043531">
    <property type="term" value="F:ADP binding"/>
    <property type="evidence" value="ECO:0007669"/>
    <property type="project" value="InterPro"/>
</dbReference>
<dbReference type="InterPro" id="IPR002182">
    <property type="entry name" value="NB-ARC"/>
</dbReference>
<comment type="caution">
    <text evidence="4">The sequence shown here is derived from an EMBL/GenBank/DDBJ whole genome shotgun (WGS) entry which is preliminary data.</text>
</comment>